<comment type="caution">
    <text evidence="9">The sequence shown here is derived from an EMBL/GenBank/DDBJ whole genome shotgun (WGS) entry which is preliminary data.</text>
</comment>
<dbReference type="SMART" id="SM01294">
    <property type="entry name" value="PKS_PP_betabranch"/>
    <property type="match status" value="1"/>
</dbReference>
<dbReference type="PROSITE" id="PS50075">
    <property type="entry name" value="CARRIER"/>
    <property type="match status" value="1"/>
</dbReference>
<dbReference type="InterPro" id="IPR009075">
    <property type="entry name" value="AcylCo_DH/oxidase_C"/>
</dbReference>
<evidence type="ECO:0000256" key="1">
    <source>
        <dbReference type="ARBA" id="ARBA00001974"/>
    </source>
</evidence>
<dbReference type="SUPFAM" id="SSF56645">
    <property type="entry name" value="Acyl-CoA dehydrogenase NM domain-like"/>
    <property type="match status" value="1"/>
</dbReference>
<dbReference type="Gene3D" id="1.10.1200.10">
    <property type="entry name" value="ACP-like"/>
    <property type="match status" value="1"/>
</dbReference>
<keyword evidence="6" id="KW-0274">FAD</keyword>
<dbReference type="Proteomes" id="UP001204953">
    <property type="component" value="Unassembled WGS sequence"/>
</dbReference>
<dbReference type="GO" id="GO:0003995">
    <property type="term" value="F:acyl-CoA dehydrogenase activity"/>
    <property type="evidence" value="ECO:0007669"/>
    <property type="project" value="TreeGrafter"/>
</dbReference>
<feature type="compositionally biased region" description="Low complexity" evidence="7">
    <location>
        <begin position="573"/>
        <end position="599"/>
    </location>
</feature>
<dbReference type="InterPro" id="IPR009100">
    <property type="entry name" value="AcylCoA_DH/oxidase_NM_dom_sf"/>
</dbReference>
<evidence type="ECO:0000256" key="2">
    <source>
        <dbReference type="ARBA" id="ARBA00009347"/>
    </source>
</evidence>
<evidence type="ECO:0000313" key="9">
    <source>
        <dbReference type="EMBL" id="MCP2728893.1"/>
    </source>
</evidence>
<evidence type="ECO:0000256" key="7">
    <source>
        <dbReference type="SAM" id="MobiDB-lite"/>
    </source>
</evidence>
<comment type="similarity">
    <text evidence="2">Belongs to the acyl-CoA dehydrogenase family.</text>
</comment>
<evidence type="ECO:0000256" key="6">
    <source>
        <dbReference type="ARBA" id="ARBA00022827"/>
    </source>
</evidence>
<accession>A0AAE3KNQ3</accession>
<dbReference type="Pfam" id="PF02770">
    <property type="entry name" value="Acyl-CoA_dh_M"/>
    <property type="match status" value="1"/>
</dbReference>
<dbReference type="InterPro" id="IPR037069">
    <property type="entry name" value="AcylCoA_DH/ox_N_sf"/>
</dbReference>
<dbReference type="Gene3D" id="2.40.110.10">
    <property type="entry name" value="Butyryl-CoA Dehydrogenase, subunit A, domain 2"/>
    <property type="match status" value="1"/>
</dbReference>
<feature type="region of interest" description="Disordered" evidence="7">
    <location>
        <begin position="1"/>
        <end position="26"/>
    </location>
</feature>
<keyword evidence="5" id="KW-0285">Flavoprotein</keyword>
<dbReference type="GO" id="GO:0050660">
    <property type="term" value="F:flavin adenine dinucleotide binding"/>
    <property type="evidence" value="ECO:0007669"/>
    <property type="project" value="InterPro"/>
</dbReference>
<reference evidence="9" key="1">
    <citation type="submission" date="2022-06" db="EMBL/GenBank/DDBJ databases">
        <title>New cyanobacteria of genus Symplocastrum in benthos of Lake Baikal.</title>
        <authorList>
            <person name="Sorokovikova E."/>
            <person name="Tikhonova I."/>
            <person name="Krasnopeev A."/>
            <person name="Evseev P."/>
            <person name="Gladkikh A."/>
            <person name="Belykh O."/>
        </authorList>
    </citation>
    <scope>NUCLEOTIDE SEQUENCE</scope>
    <source>
        <strain evidence="9">BBK-W-15</strain>
    </source>
</reference>
<dbReference type="Pfam" id="PF02771">
    <property type="entry name" value="Acyl-CoA_dh_N"/>
    <property type="match status" value="1"/>
</dbReference>
<dbReference type="InterPro" id="IPR013786">
    <property type="entry name" value="AcylCoA_DH/ox_N"/>
</dbReference>
<dbReference type="InterPro" id="IPR006162">
    <property type="entry name" value="Ppantetheine_attach_site"/>
</dbReference>
<dbReference type="InterPro" id="IPR046373">
    <property type="entry name" value="Acyl-CoA_Oxase/DH_mid-dom_sf"/>
</dbReference>
<keyword evidence="4" id="KW-0597">Phosphoprotein</keyword>
<dbReference type="Gene3D" id="1.10.540.10">
    <property type="entry name" value="Acyl-CoA dehydrogenase/oxidase, N-terminal domain"/>
    <property type="match status" value="1"/>
</dbReference>
<keyword evidence="10" id="KW-1185">Reference proteome</keyword>
<dbReference type="InterPro" id="IPR036736">
    <property type="entry name" value="ACP-like_sf"/>
</dbReference>
<gene>
    <name evidence="9" type="ORF">NJ959_10525</name>
</gene>
<organism evidence="9 10">
    <name type="scientific">Limnofasciculus baicalensis BBK-W-15</name>
    <dbReference type="NCBI Taxonomy" id="2699891"/>
    <lineage>
        <taxon>Bacteria</taxon>
        <taxon>Bacillati</taxon>
        <taxon>Cyanobacteriota</taxon>
        <taxon>Cyanophyceae</taxon>
        <taxon>Coleofasciculales</taxon>
        <taxon>Coleofasciculaceae</taxon>
        <taxon>Limnofasciculus</taxon>
        <taxon>Limnofasciculus baicalensis</taxon>
    </lineage>
</organism>
<dbReference type="EMBL" id="JAMZMM010000081">
    <property type="protein sequence ID" value="MCP2728893.1"/>
    <property type="molecule type" value="Genomic_DNA"/>
</dbReference>
<dbReference type="SMART" id="SM00823">
    <property type="entry name" value="PKS_PP"/>
    <property type="match status" value="1"/>
</dbReference>
<evidence type="ECO:0000256" key="3">
    <source>
        <dbReference type="ARBA" id="ARBA00022450"/>
    </source>
</evidence>
<dbReference type="Gene3D" id="1.20.140.10">
    <property type="entry name" value="Butyryl-CoA Dehydrogenase, subunit A, domain 3"/>
    <property type="match status" value="1"/>
</dbReference>
<feature type="domain" description="Carrier" evidence="8">
    <location>
        <begin position="598"/>
        <end position="676"/>
    </location>
</feature>
<dbReference type="GO" id="GO:0031177">
    <property type="term" value="F:phosphopantetheine binding"/>
    <property type="evidence" value="ECO:0007669"/>
    <property type="project" value="InterPro"/>
</dbReference>
<dbReference type="SUPFAM" id="SSF47336">
    <property type="entry name" value="ACP-like"/>
    <property type="match status" value="1"/>
</dbReference>
<protein>
    <submittedName>
        <fullName evidence="9">Acyl-CoA dehydrogenase family protein</fullName>
    </submittedName>
</protein>
<name>A0AAE3KNQ3_9CYAN</name>
<dbReference type="Pfam" id="PF00441">
    <property type="entry name" value="Acyl-CoA_dh_1"/>
    <property type="match status" value="1"/>
</dbReference>
<evidence type="ECO:0000256" key="5">
    <source>
        <dbReference type="ARBA" id="ARBA00022630"/>
    </source>
</evidence>
<dbReference type="AlphaFoldDB" id="A0AAE3KNQ3"/>
<feature type="region of interest" description="Disordered" evidence="7">
    <location>
        <begin position="554"/>
        <end position="599"/>
    </location>
</feature>
<dbReference type="PANTHER" id="PTHR43884">
    <property type="entry name" value="ACYL-COA DEHYDROGENASE"/>
    <property type="match status" value="1"/>
</dbReference>
<comment type="cofactor">
    <cofactor evidence="1">
        <name>FAD</name>
        <dbReference type="ChEBI" id="CHEBI:57692"/>
    </cofactor>
</comment>
<dbReference type="CDD" id="cd00567">
    <property type="entry name" value="ACAD"/>
    <property type="match status" value="1"/>
</dbReference>
<feature type="compositionally biased region" description="Polar residues" evidence="7">
    <location>
        <begin position="554"/>
        <end position="572"/>
    </location>
</feature>
<feature type="compositionally biased region" description="Low complexity" evidence="7">
    <location>
        <begin position="11"/>
        <end position="26"/>
    </location>
</feature>
<keyword evidence="3" id="KW-0596">Phosphopantetheine</keyword>
<dbReference type="SUPFAM" id="SSF47203">
    <property type="entry name" value="Acyl-CoA dehydrogenase C-terminal domain-like"/>
    <property type="match status" value="1"/>
</dbReference>
<dbReference type="PROSITE" id="PS00012">
    <property type="entry name" value="PHOSPHOPANTETHEINE"/>
    <property type="match status" value="1"/>
</dbReference>
<dbReference type="InterPro" id="IPR020806">
    <property type="entry name" value="PKS_PP-bd"/>
</dbReference>
<evidence type="ECO:0000259" key="8">
    <source>
        <dbReference type="PROSITE" id="PS50075"/>
    </source>
</evidence>
<dbReference type="Pfam" id="PF00550">
    <property type="entry name" value="PP-binding"/>
    <property type="match status" value="1"/>
</dbReference>
<evidence type="ECO:0000256" key="4">
    <source>
        <dbReference type="ARBA" id="ARBA00022553"/>
    </source>
</evidence>
<dbReference type="InterPro" id="IPR036250">
    <property type="entry name" value="AcylCo_DH-like_C"/>
</dbReference>
<evidence type="ECO:0000313" key="10">
    <source>
        <dbReference type="Proteomes" id="UP001204953"/>
    </source>
</evidence>
<proteinExistence type="inferred from homology"/>
<dbReference type="InterPro" id="IPR009081">
    <property type="entry name" value="PP-bd_ACP"/>
</dbReference>
<dbReference type="PANTHER" id="PTHR43884:SF9">
    <property type="entry name" value="COMPLEX I ASSEMBLY FACTOR ACAD9, MITOCHONDRIAL"/>
    <property type="match status" value="1"/>
</dbReference>
<dbReference type="InterPro" id="IPR006091">
    <property type="entry name" value="Acyl-CoA_Oxase/DH_mid-dom"/>
</dbReference>
<sequence>MVNQPLESSLPKQQTPTTNTNNQQQKTNDIIQWLRSYASDRINSRIIDERRTIPPYIVLDFGNQGLLGMQVPQSYGGLGLNNVDTLRIMEQLGAIDPTISLFVGLSNVLGIRPILNYATQTVKDELLPILARGRELGAFALTEPGAGSNPQAISSRALPDNRGGWRISGTKIWSGSAAWAGVINVFVQNIDAQGKANGISGFVVRQGTKGLRQGPEALTMGMRGMIQNTVYFEDVQVSPENLLGEAGKGMNAAQDAMMYGRLAIAASSIGGMKRCAQLMLRYATARTISTGRLLDNPTTLTRVSNLTAAITATETLISQVARFLDEGIVVPVDAYVVCKIAGPEFLWQAADQLVQLLGGRGYIETNIAPQILRDARILRIFEGPTETLTMFLGSRVINSSTELEQFLGERLGAKQIAERLKAAAEEISQRSRGDSATFSDNTTAIRWSYSLTGEVALYAVLWAGVQAQIKQNPSPQLHRALEWTKLNFEQTLAKALTGTPAESVVMTPNQTTDLVSSYIETIGDLEQTLAGEDHELDSLLKRGIVTGETPILSITNNPSAAQSPTKSAITNNPSAAKSAAQSSPKSATPSVTSVTPSAATTQSIKNWMVEWLVKELKLPAKSIDTSKSFADYGLDSVTAVELSDALQDWLGITLSPTLAYDYPTIESMAQYLSGESGKETEEVRVEKGEVNDFSVDLASEEITKDSSGDEEVDLLLAELEGLSAEEAEALLGKQI</sequence>